<feature type="non-terminal residue" evidence="1">
    <location>
        <position position="1"/>
    </location>
</feature>
<name>X1LMN6_9ZZZZ</name>
<protein>
    <submittedName>
        <fullName evidence="1">Uncharacterized protein</fullName>
    </submittedName>
</protein>
<sequence>ELRTLAKQVLNAAKSGLDSSLISRQTYEESVKWFR</sequence>
<evidence type="ECO:0000313" key="1">
    <source>
        <dbReference type="EMBL" id="GAI20358.1"/>
    </source>
</evidence>
<comment type="caution">
    <text evidence="1">The sequence shown here is derived from an EMBL/GenBank/DDBJ whole genome shotgun (WGS) entry which is preliminary data.</text>
</comment>
<proteinExistence type="predicted"/>
<dbReference type="EMBL" id="BARV01015857">
    <property type="protein sequence ID" value="GAI20358.1"/>
    <property type="molecule type" value="Genomic_DNA"/>
</dbReference>
<gene>
    <name evidence="1" type="ORF">S06H3_27345</name>
</gene>
<reference evidence="1" key="1">
    <citation type="journal article" date="2014" name="Front. Microbiol.">
        <title>High frequency of phylogenetically diverse reductive dehalogenase-homologous genes in deep subseafloor sedimentary metagenomes.</title>
        <authorList>
            <person name="Kawai M."/>
            <person name="Futagami T."/>
            <person name="Toyoda A."/>
            <person name="Takaki Y."/>
            <person name="Nishi S."/>
            <person name="Hori S."/>
            <person name="Arai W."/>
            <person name="Tsubouchi T."/>
            <person name="Morono Y."/>
            <person name="Uchiyama I."/>
            <person name="Ito T."/>
            <person name="Fujiyama A."/>
            <person name="Inagaki F."/>
            <person name="Takami H."/>
        </authorList>
    </citation>
    <scope>NUCLEOTIDE SEQUENCE</scope>
    <source>
        <strain evidence="1">Expedition CK06-06</strain>
    </source>
</reference>
<organism evidence="1">
    <name type="scientific">marine sediment metagenome</name>
    <dbReference type="NCBI Taxonomy" id="412755"/>
    <lineage>
        <taxon>unclassified sequences</taxon>
        <taxon>metagenomes</taxon>
        <taxon>ecological metagenomes</taxon>
    </lineage>
</organism>
<accession>X1LMN6</accession>
<dbReference type="AlphaFoldDB" id="X1LMN6"/>